<dbReference type="InterPro" id="IPR001650">
    <property type="entry name" value="Helicase_C-like"/>
</dbReference>
<keyword evidence="4" id="KW-0963">Cytoplasm</keyword>
<protein>
    <recommendedName>
        <fullName evidence="13">ATP-dependent RNA helicase DDX42</fullName>
        <ecNumber evidence="3">3.6.4.13</ecNumber>
    </recommendedName>
    <alternativeName>
        <fullName evidence="14">DEAD box protein 42</fullName>
    </alternativeName>
</protein>
<accession>A0AA88ICT4</accession>
<feature type="compositionally biased region" description="Basic and acidic residues" evidence="17">
    <location>
        <begin position="754"/>
        <end position="775"/>
    </location>
</feature>
<dbReference type="SMART" id="SM00487">
    <property type="entry name" value="DEXDc"/>
    <property type="match status" value="1"/>
</dbReference>
<feature type="compositionally biased region" description="Polar residues" evidence="17">
    <location>
        <begin position="739"/>
        <end position="753"/>
    </location>
</feature>
<sequence length="775" mass="85227">MYTKGRGMGFTGFTVASKDSGGKAAIPPPPSLSSTSRPRNAIPPSSSISPASGSIGSTKQTNRQGYYTMSSISTNALSAAFGYGQKTKPKTEDEYFESDEEDKPAYQPAPGSPGEAKNGSNGSDSEEDPLDAFMEGINAKAKYEMQVAKEGGGKKTKRDLKGIRDDIEMEDAEESYYKYVAENPILPSADDTSDTEIEYDAEGNPIIPTKSKHIDPLPRIDHSTVEYLPFEKIFYVEPEDIKNLEADQVDELRNKLGIKVSGPSPPKPVSSFAHFSLDGGLMKVIRKQEYTQPTPIQAQAVPAALLGRDVLGIAKTGSGKTAAFVWPMITHILDQPALDLKDGPIGIILAPTRELALQIHTEVRRFGRPYGIRVVCCYGGGSKWEQSKALEEGAEIVVATPGRMIDMVKMEATNLRRVTFLVLDEADRMFDMGFEPQVRSICDHVRPDRQTLMFSATFKKKIEKLARDVLVDPVKIVQGDIGEANVDVTQIVEMMPNVQAKWKWLLNHLVEFTSFGTLLIFVTKKVDAEQLSANLKVHETPNELIHGDMDQTERNRVITAFKKKEINILVATDVAARGLDIPHIRTVVNYDVARDIDTHTHRIGRTGRAGEKGTAYTLVTSQDKDFAGHLVRNLEGVGQEPPRSLVDLAMQSSWFRKSRYKTDQGRKPGVGGFGLGFVEGKKARVGDGKSTTEVLQTVRTANSAVSNAGAGTSRLNALKTAFESQYKQFQVSKEDSIIPSNYKSPAYSSLSESGRQEGKPRKRSRWAETHKEEST</sequence>
<evidence type="ECO:0000256" key="7">
    <source>
        <dbReference type="ARBA" id="ARBA00022806"/>
    </source>
</evidence>
<dbReference type="GO" id="GO:0016787">
    <property type="term" value="F:hydrolase activity"/>
    <property type="evidence" value="ECO:0007669"/>
    <property type="project" value="UniProtKB-KW"/>
</dbReference>
<dbReference type="CDD" id="cd18787">
    <property type="entry name" value="SF2_C_DEAD"/>
    <property type="match status" value="1"/>
</dbReference>
<keyword evidence="7 16" id="KW-0347">Helicase</keyword>
<keyword evidence="9" id="KW-0175">Coiled coil</keyword>
<keyword evidence="10" id="KW-0539">Nucleus</keyword>
<dbReference type="Gene3D" id="3.40.50.300">
    <property type="entry name" value="P-loop containing nucleotide triphosphate hydrolases"/>
    <property type="match status" value="2"/>
</dbReference>
<organism evidence="21 22">
    <name type="scientific">Artemia franciscana</name>
    <name type="common">Brine shrimp</name>
    <name type="synonym">Artemia sanfranciscana</name>
    <dbReference type="NCBI Taxonomy" id="6661"/>
    <lineage>
        <taxon>Eukaryota</taxon>
        <taxon>Metazoa</taxon>
        <taxon>Ecdysozoa</taxon>
        <taxon>Arthropoda</taxon>
        <taxon>Crustacea</taxon>
        <taxon>Branchiopoda</taxon>
        <taxon>Anostraca</taxon>
        <taxon>Artemiidae</taxon>
        <taxon>Artemia</taxon>
    </lineage>
</organism>
<dbReference type="PROSITE" id="PS51194">
    <property type="entry name" value="HELICASE_CTER"/>
    <property type="match status" value="1"/>
</dbReference>
<evidence type="ECO:0000256" key="10">
    <source>
        <dbReference type="ARBA" id="ARBA00023242"/>
    </source>
</evidence>
<evidence type="ECO:0000256" key="2">
    <source>
        <dbReference type="ARBA" id="ARBA00004496"/>
    </source>
</evidence>
<evidence type="ECO:0000256" key="15">
    <source>
        <dbReference type="PROSITE-ProRule" id="PRU00552"/>
    </source>
</evidence>
<dbReference type="GO" id="GO:0005634">
    <property type="term" value="C:nucleus"/>
    <property type="evidence" value="ECO:0007669"/>
    <property type="project" value="UniProtKB-SubCell"/>
</dbReference>
<dbReference type="GO" id="GO:0005737">
    <property type="term" value="C:cytoplasm"/>
    <property type="evidence" value="ECO:0007669"/>
    <property type="project" value="UniProtKB-SubCell"/>
</dbReference>
<gene>
    <name evidence="21" type="ORF">QYM36_007655</name>
</gene>
<dbReference type="FunFam" id="3.40.50.300:FF:000079">
    <property type="entry name" value="probable ATP-dependent RNA helicase DDX17"/>
    <property type="match status" value="1"/>
</dbReference>
<evidence type="ECO:0000259" key="18">
    <source>
        <dbReference type="PROSITE" id="PS51192"/>
    </source>
</evidence>
<evidence type="ECO:0000256" key="9">
    <source>
        <dbReference type="ARBA" id="ARBA00023054"/>
    </source>
</evidence>
<dbReference type="PROSITE" id="PS51192">
    <property type="entry name" value="HELICASE_ATP_BIND_1"/>
    <property type="match status" value="1"/>
</dbReference>
<comment type="subcellular location">
    <subcellularLocation>
        <location evidence="2">Cytoplasm</location>
    </subcellularLocation>
    <subcellularLocation>
        <location evidence="1">Nucleus</location>
    </subcellularLocation>
</comment>
<dbReference type="SMART" id="SM00490">
    <property type="entry name" value="HELICc"/>
    <property type="match status" value="1"/>
</dbReference>
<evidence type="ECO:0000259" key="20">
    <source>
        <dbReference type="PROSITE" id="PS51195"/>
    </source>
</evidence>
<dbReference type="GO" id="GO:0003724">
    <property type="term" value="F:RNA helicase activity"/>
    <property type="evidence" value="ECO:0007669"/>
    <property type="project" value="UniProtKB-EC"/>
</dbReference>
<dbReference type="Pfam" id="PF00271">
    <property type="entry name" value="Helicase_C"/>
    <property type="match status" value="1"/>
</dbReference>
<feature type="domain" description="Helicase C-terminal" evidence="19">
    <location>
        <begin position="505"/>
        <end position="649"/>
    </location>
</feature>
<comment type="caution">
    <text evidence="21">The sequence shown here is derived from an EMBL/GenBank/DDBJ whole genome shotgun (WGS) entry which is preliminary data.</text>
</comment>
<evidence type="ECO:0000313" key="22">
    <source>
        <dbReference type="Proteomes" id="UP001187531"/>
    </source>
</evidence>
<dbReference type="GO" id="GO:0005524">
    <property type="term" value="F:ATP binding"/>
    <property type="evidence" value="ECO:0007669"/>
    <property type="project" value="UniProtKB-KW"/>
</dbReference>
<dbReference type="SUPFAM" id="SSF52540">
    <property type="entry name" value="P-loop containing nucleoside triphosphate hydrolases"/>
    <property type="match status" value="2"/>
</dbReference>
<evidence type="ECO:0000256" key="5">
    <source>
        <dbReference type="ARBA" id="ARBA00022741"/>
    </source>
</evidence>
<dbReference type="EMBL" id="JAVRJZ010000001">
    <property type="protein sequence ID" value="KAK2726878.1"/>
    <property type="molecule type" value="Genomic_DNA"/>
</dbReference>
<evidence type="ECO:0000256" key="17">
    <source>
        <dbReference type="SAM" id="MobiDB-lite"/>
    </source>
</evidence>
<feature type="region of interest" description="Disordered" evidence="17">
    <location>
        <begin position="1"/>
        <end position="62"/>
    </location>
</feature>
<dbReference type="GO" id="GO:0003676">
    <property type="term" value="F:nucleic acid binding"/>
    <property type="evidence" value="ECO:0007669"/>
    <property type="project" value="InterPro"/>
</dbReference>
<dbReference type="InterPro" id="IPR027417">
    <property type="entry name" value="P-loop_NTPase"/>
</dbReference>
<dbReference type="EMBL" id="JAVRJZ010000001">
    <property type="protein sequence ID" value="KAK2726879.1"/>
    <property type="molecule type" value="Genomic_DNA"/>
</dbReference>
<dbReference type="FunFam" id="3.40.50.300:FF:000524">
    <property type="entry name" value="ATP-dependent RNA helicase DDX42"/>
    <property type="match status" value="1"/>
</dbReference>
<reference evidence="21" key="1">
    <citation type="submission" date="2023-07" db="EMBL/GenBank/DDBJ databases">
        <title>Chromosome-level genome assembly of Artemia franciscana.</title>
        <authorList>
            <person name="Jo E."/>
        </authorList>
    </citation>
    <scope>NUCLEOTIDE SEQUENCE</scope>
    <source>
        <tissue evidence="21">Whole body</tissue>
    </source>
</reference>
<dbReference type="Proteomes" id="UP001187531">
    <property type="component" value="Unassembled WGS sequence"/>
</dbReference>
<dbReference type="InterPro" id="IPR000629">
    <property type="entry name" value="RNA-helicase_DEAD-box_CS"/>
</dbReference>
<dbReference type="PROSITE" id="PS51195">
    <property type="entry name" value="Q_MOTIF"/>
    <property type="match status" value="1"/>
</dbReference>
<evidence type="ECO:0000256" key="11">
    <source>
        <dbReference type="ARBA" id="ARBA00047984"/>
    </source>
</evidence>
<evidence type="ECO:0000256" key="16">
    <source>
        <dbReference type="RuleBase" id="RU000492"/>
    </source>
</evidence>
<evidence type="ECO:0000256" key="13">
    <source>
        <dbReference type="ARBA" id="ARBA00068282"/>
    </source>
</evidence>
<comment type="catalytic activity">
    <reaction evidence="11">
        <text>ATP + H2O = ADP + phosphate + H(+)</text>
        <dbReference type="Rhea" id="RHEA:13065"/>
        <dbReference type="ChEBI" id="CHEBI:15377"/>
        <dbReference type="ChEBI" id="CHEBI:15378"/>
        <dbReference type="ChEBI" id="CHEBI:30616"/>
        <dbReference type="ChEBI" id="CHEBI:43474"/>
        <dbReference type="ChEBI" id="CHEBI:456216"/>
        <dbReference type="EC" id="3.6.4.13"/>
    </reaction>
</comment>
<evidence type="ECO:0000313" key="21">
    <source>
        <dbReference type="EMBL" id="KAK2726878.1"/>
    </source>
</evidence>
<evidence type="ECO:0000256" key="6">
    <source>
        <dbReference type="ARBA" id="ARBA00022801"/>
    </source>
</evidence>
<feature type="domain" description="DEAD-box RNA helicase Q" evidence="20">
    <location>
        <begin position="270"/>
        <end position="298"/>
    </location>
</feature>
<feature type="region of interest" description="Disordered" evidence="17">
    <location>
        <begin position="84"/>
        <end position="130"/>
    </location>
</feature>
<proteinExistence type="inferred from homology"/>
<feature type="compositionally biased region" description="Gly residues" evidence="17">
    <location>
        <begin position="1"/>
        <end position="10"/>
    </location>
</feature>
<dbReference type="Pfam" id="PF00270">
    <property type="entry name" value="DEAD"/>
    <property type="match status" value="1"/>
</dbReference>
<comment type="similarity">
    <text evidence="12">Belongs to the DEAD box helicase family. DDX42 subfamily.</text>
</comment>
<keyword evidence="5 16" id="KW-0547">Nucleotide-binding</keyword>
<dbReference type="InterPro" id="IPR011545">
    <property type="entry name" value="DEAD/DEAH_box_helicase_dom"/>
</dbReference>
<evidence type="ECO:0000256" key="4">
    <source>
        <dbReference type="ARBA" id="ARBA00022490"/>
    </source>
</evidence>
<evidence type="ECO:0000259" key="19">
    <source>
        <dbReference type="PROSITE" id="PS51194"/>
    </source>
</evidence>
<keyword evidence="8 16" id="KW-0067">ATP-binding</keyword>
<evidence type="ECO:0000256" key="12">
    <source>
        <dbReference type="ARBA" id="ARBA00061633"/>
    </source>
</evidence>
<feature type="domain" description="Helicase ATP-binding" evidence="18">
    <location>
        <begin position="301"/>
        <end position="476"/>
    </location>
</feature>
<keyword evidence="22" id="KW-1185">Reference proteome</keyword>
<evidence type="ECO:0000256" key="14">
    <source>
        <dbReference type="ARBA" id="ARBA00075438"/>
    </source>
</evidence>
<feature type="compositionally biased region" description="Low complexity" evidence="17">
    <location>
        <begin position="32"/>
        <end position="57"/>
    </location>
</feature>
<dbReference type="AlphaFoldDB" id="A0AA88ICT4"/>
<evidence type="ECO:0000256" key="3">
    <source>
        <dbReference type="ARBA" id="ARBA00012552"/>
    </source>
</evidence>
<dbReference type="CDD" id="cd17952">
    <property type="entry name" value="DEADc_DDX42"/>
    <property type="match status" value="1"/>
</dbReference>
<dbReference type="InterPro" id="IPR014001">
    <property type="entry name" value="Helicase_ATP-bd"/>
</dbReference>
<evidence type="ECO:0000256" key="1">
    <source>
        <dbReference type="ARBA" id="ARBA00004123"/>
    </source>
</evidence>
<dbReference type="InterPro" id="IPR014014">
    <property type="entry name" value="RNA_helicase_DEAD_Q_motif"/>
</dbReference>
<evidence type="ECO:0000256" key="8">
    <source>
        <dbReference type="ARBA" id="ARBA00022840"/>
    </source>
</evidence>
<name>A0AA88ICT4_ARTSF</name>
<dbReference type="PROSITE" id="PS00039">
    <property type="entry name" value="DEAD_ATP_HELICASE"/>
    <property type="match status" value="1"/>
</dbReference>
<feature type="region of interest" description="Disordered" evidence="17">
    <location>
        <begin position="739"/>
        <end position="775"/>
    </location>
</feature>
<dbReference type="PANTHER" id="PTHR47958">
    <property type="entry name" value="ATP-DEPENDENT RNA HELICASE DBP3"/>
    <property type="match status" value="1"/>
</dbReference>
<keyword evidence="6 16" id="KW-0378">Hydrolase</keyword>
<feature type="short sequence motif" description="Q motif" evidence="15">
    <location>
        <begin position="270"/>
        <end position="298"/>
    </location>
</feature>
<dbReference type="EC" id="3.6.4.13" evidence="3"/>